<proteinExistence type="predicted"/>
<keyword evidence="3" id="KW-1185">Reference proteome</keyword>
<dbReference type="GeneID" id="8849861"/>
<dbReference type="InParanoid" id="D2V4K2"/>
<protein>
    <submittedName>
        <fullName evidence="2">Predicted protein</fullName>
    </submittedName>
</protein>
<feature type="transmembrane region" description="Helical" evidence="1">
    <location>
        <begin position="98"/>
        <end position="120"/>
    </location>
</feature>
<dbReference type="RefSeq" id="XP_002681145.1">
    <property type="nucleotide sequence ID" value="XM_002681099.1"/>
</dbReference>
<evidence type="ECO:0000256" key="1">
    <source>
        <dbReference type="SAM" id="Phobius"/>
    </source>
</evidence>
<dbReference type="VEuPathDB" id="AmoebaDB:NAEGRDRAFT_63759"/>
<gene>
    <name evidence="2" type="ORF">NAEGRDRAFT_63759</name>
</gene>
<keyword evidence="1" id="KW-1133">Transmembrane helix</keyword>
<evidence type="ECO:0000313" key="2">
    <source>
        <dbReference type="EMBL" id="EFC48401.1"/>
    </source>
</evidence>
<dbReference type="KEGG" id="ngr:NAEGRDRAFT_63759"/>
<accession>D2V4K2</accession>
<reference evidence="2 3" key="1">
    <citation type="journal article" date="2010" name="Cell">
        <title>The genome of Naegleria gruberi illuminates early eukaryotic versatility.</title>
        <authorList>
            <person name="Fritz-Laylin L.K."/>
            <person name="Prochnik S.E."/>
            <person name="Ginger M.L."/>
            <person name="Dacks J.B."/>
            <person name="Carpenter M.L."/>
            <person name="Field M.C."/>
            <person name="Kuo A."/>
            <person name="Paredez A."/>
            <person name="Chapman J."/>
            <person name="Pham J."/>
            <person name="Shu S."/>
            <person name="Neupane R."/>
            <person name="Cipriano M."/>
            <person name="Mancuso J."/>
            <person name="Tu H."/>
            <person name="Salamov A."/>
            <person name="Lindquist E."/>
            <person name="Shapiro H."/>
            <person name="Lucas S."/>
            <person name="Grigoriev I.V."/>
            <person name="Cande W.Z."/>
            <person name="Fulton C."/>
            <person name="Rokhsar D.S."/>
            <person name="Dawson S.C."/>
        </authorList>
    </citation>
    <scope>NUCLEOTIDE SEQUENCE [LARGE SCALE GENOMIC DNA]</scope>
    <source>
        <strain evidence="2 3">NEG-M</strain>
    </source>
</reference>
<dbReference type="AlphaFoldDB" id="D2V4K2"/>
<keyword evidence="1" id="KW-0812">Transmembrane</keyword>
<feature type="transmembrane region" description="Helical" evidence="1">
    <location>
        <begin position="151"/>
        <end position="173"/>
    </location>
</feature>
<organism evidence="3">
    <name type="scientific">Naegleria gruberi</name>
    <name type="common">Amoeba</name>
    <dbReference type="NCBI Taxonomy" id="5762"/>
    <lineage>
        <taxon>Eukaryota</taxon>
        <taxon>Discoba</taxon>
        <taxon>Heterolobosea</taxon>
        <taxon>Tetramitia</taxon>
        <taxon>Eutetramitia</taxon>
        <taxon>Vahlkampfiidae</taxon>
        <taxon>Naegleria</taxon>
    </lineage>
</organism>
<dbReference type="EMBL" id="GG738851">
    <property type="protein sequence ID" value="EFC48401.1"/>
    <property type="molecule type" value="Genomic_DNA"/>
</dbReference>
<feature type="transmembrane region" description="Helical" evidence="1">
    <location>
        <begin position="66"/>
        <end position="86"/>
    </location>
</feature>
<keyword evidence="1" id="KW-0472">Membrane</keyword>
<name>D2V4K2_NAEGR</name>
<dbReference type="Proteomes" id="UP000006671">
    <property type="component" value="Unassembled WGS sequence"/>
</dbReference>
<evidence type="ECO:0000313" key="3">
    <source>
        <dbReference type="Proteomes" id="UP000006671"/>
    </source>
</evidence>
<sequence length="207" mass="23399">MDSTTQQLPEQSPLSLPDVTTKKKIFHLVNNILLLAFCVILFLYHIIAGLIWFISGMLGYGMSDLFMFFLNFFTLSIGITGVVSLARENMNIAYRYTLLRFNVGSAMIGLPFLSVCYLFISLTEYAHSVNNNYVFGIYNSPGLNYAHCTIALIWSIVSCALAISSSISGFMYYQYFDEFRLEKSKQELIQSCQQKSLTTSTSVIVQQ</sequence>
<feature type="transmembrane region" description="Helical" evidence="1">
    <location>
        <begin position="32"/>
        <end position="54"/>
    </location>
</feature>